<keyword evidence="2" id="KW-0723">Serine/threonine-protein kinase</keyword>
<dbReference type="Gene3D" id="1.10.510.10">
    <property type="entry name" value="Transferase(Phosphotransferase) domain 1"/>
    <property type="match status" value="1"/>
</dbReference>
<dbReference type="GO" id="GO:0004693">
    <property type="term" value="F:cyclin-dependent protein serine/threonine kinase activity"/>
    <property type="evidence" value="ECO:0007669"/>
    <property type="project" value="UniProtKB-EC"/>
</dbReference>
<evidence type="ECO:0000256" key="7">
    <source>
        <dbReference type="ARBA" id="ARBA00047811"/>
    </source>
</evidence>
<accession>A0A2K3CQG0</accession>
<evidence type="ECO:0000313" key="12">
    <source>
        <dbReference type="EMBL" id="PNW70520.1"/>
    </source>
</evidence>
<feature type="compositionally biased region" description="Low complexity" evidence="10">
    <location>
        <begin position="1448"/>
        <end position="1463"/>
    </location>
</feature>
<feature type="region of interest" description="Disordered" evidence="10">
    <location>
        <begin position="1695"/>
        <end position="1718"/>
    </location>
</feature>
<dbReference type="SMART" id="SM00220">
    <property type="entry name" value="S_TKc"/>
    <property type="match status" value="1"/>
</dbReference>
<evidence type="ECO:0000256" key="8">
    <source>
        <dbReference type="ARBA" id="ARBA00048367"/>
    </source>
</evidence>
<dbReference type="GO" id="GO:0005634">
    <property type="term" value="C:nucleus"/>
    <property type="evidence" value="ECO:0000318"/>
    <property type="project" value="GO_Central"/>
</dbReference>
<dbReference type="PROSITE" id="PS00108">
    <property type="entry name" value="PROTEIN_KINASE_ST"/>
    <property type="match status" value="1"/>
</dbReference>
<dbReference type="InParanoid" id="A0A2K3CQG0"/>
<dbReference type="OrthoDB" id="10636318at2759"/>
<evidence type="ECO:0000256" key="9">
    <source>
        <dbReference type="PROSITE-ProRule" id="PRU10141"/>
    </source>
</evidence>
<feature type="region of interest" description="Disordered" evidence="10">
    <location>
        <begin position="1256"/>
        <end position="1290"/>
    </location>
</feature>
<dbReference type="InterPro" id="IPR011009">
    <property type="entry name" value="Kinase-like_dom_sf"/>
</dbReference>
<feature type="region of interest" description="Disordered" evidence="10">
    <location>
        <begin position="1004"/>
        <end position="1040"/>
    </location>
</feature>
<dbReference type="SUPFAM" id="SSF56112">
    <property type="entry name" value="Protein kinase-like (PK-like)"/>
    <property type="match status" value="1"/>
</dbReference>
<evidence type="ECO:0000256" key="3">
    <source>
        <dbReference type="ARBA" id="ARBA00022679"/>
    </source>
</evidence>
<evidence type="ECO:0000256" key="1">
    <source>
        <dbReference type="ARBA" id="ARBA00012425"/>
    </source>
</evidence>
<keyword evidence="4 9" id="KW-0547">Nucleotide-binding</keyword>
<evidence type="ECO:0000256" key="5">
    <source>
        <dbReference type="ARBA" id="ARBA00022777"/>
    </source>
</evidence>
<dbReference type="EMBL" id="CM008978">
    <property type="protein sequence ID" value="PNW70520.1"/>
    <property type="molecule type" value="Genomic_DNA"/>
</dbReference>
<evidence type="ECO:0000259" key="11">
    <source>
        <dbReference type="PROSITE" id="PS50011"/>
    </source>
</evidence>
<keyword evidence="5" id="KW-0418">Kinase</keyword>
<feature type="region of interest" description="Disordered" evidence="10">
    <location>
        <begin position="2341"/>
        <end position="2361"/>
    </location>
</feature>
<dbReference type="RefSeq" id="XP_001697134.2">
    <property type="nucleotide sequence ID" value="XM_001697082.2"/>
</dbReference>
<evidence type="ECO:0000256" key="2">
    <source>
        <dbReference type="ARBA" id="ARBA00022527"/>
    </source>
</evidence>
<evidence type="ECO:0000313" key="13">
    <source>
        <dbReference type="Proteomes" id="UP000006906"/>
    </source>
</evidence>
<dbReference type="PROSITE" id="PS50011">
    <property type="entry name" value="PROTEIN_KINASE_DOM"/>
    <property type="match status" value="1"/>
</dbReference>
<feature type="compositionally biased region" description="Polar residues" evidence="10">
    <location>
        <begin position="2064"/>
        <end position="2092"/>
    </location>
</feature>
<feature type="region of interest" description="Disordered" evidence="10">
    <location>
        <begin position="772"/>
        <end position="813"/>
    </location>
</feature>
<sequence length="2380" mass="232206">MAEALQAERQDGEQSSAGLENFTYLATVGEGAYAVVYQCEDNRAPGRQVAVKMFKSAHEHAKVMALAVREIRLLRSVAHPNIINLLDAFTTSSGRVYMVFPFCGRSAHRILRDWPGGGGLPPVRIKQLAWQVLQALSYLHSRKVVHRDVKPANILVDEDGLVRLIDFGFARKTRCGPFEAEQLSSYVFTRWYRAPEVLVGDVYGPAADIWSLGCTLAELASGMPLFTGRSTVDQLYLVMRCFGSLAPDQAARLEEDQRLAPLRQAAAAPGGLPRGRTLRQRLPPGLSAGVVELIEACLQPDPRVRPTADELLQLPWTWGVTKGMMGTPLGRQLGLEPSWGASGAAPAAETAAGVAAGAGLGPSSTAGSGAASIDGRLGAAQVVAAAAAGFPASRLGAPAASRAQQAPAQELGLGQKTAPAQGMPNGASPATPAAAAANGDQALATGPGAHLPPSSGAGAATVEGGSASSTPGREMQRRGSKRQRVDAARGGQEEPTARGVLDQEETGRDGAAGSGRQQAWRGAQEFGNGAGSEPGPAAEVAAKQEQVVHAVATLTAHHTSLDVNAEEGDSEAATAKAVASNKGDDGARADRAGAGGPGHQGQDAQVAAACRDLVDAVDDEQPPAQVQMQDGGAGAAAEAAALRLQLMQRHSRSHLQVFGGPGDLLEEAAAAAIAAGLTQPSSQPRPRPPSLNSRDSGAEDGSGSDSGAGSSYNGCGGELMLGSTGGAGTGGGGGAMLLPPLSSASTSIASRVIDSTVASVNAAEWVVDATEAGGRAQSPAHHRREMGASGGGAGAGAAGASGAGGSGSGLGQRLLQLPRQGSVQGLKSLPHGSAPSSVAAAMWAAKSGGGGGPHGGSKEAASMVSGEASAAAHPTHGKSLLGPGGSPRAAATAATAAARAGKTAGGEAYGAADCPATGAATAAAGVATAAAGAATAAAEGSSGWLQVQQPQQGLADSPRGSGIIEATFSGAPMPLVRPGAQVAAAIAAAAAAAAAAGGAERVEAPALSSTPEDPGYPAATAAADGAGVDAGAGGEEGDESVVGDGVELELEVHAVDLREVGSPASPIPASCNTPTLPAAVPLLTSPPSQLCSSAANTGSITASANIAAAAADAAYAAASASHLSTLQHIRVADSPLPPCARTQAAAAPAAAGSMAASAPSSMHSAAVAAAAAAAALAPVAAPFGTSHASMQLPQPPHVPGAAPAGCSPALGYSQLGPGYSPQSGYGFPTSNNSFRNRSSYGYASSQQHSARLAHLPHGSSLLSPPPPPLPAATPTPGPTGTGFLLSPPRTGESYVDTGDVALASHMSLGGGLAPCSTDFHLAVAGSWARAPPSHAGYTTAMRLLQAGAGAGTSTGIVASGGLDGGAPAWPSSGHLAPVTAPQGAGAAGAGVSVLSPRFGQPPMPPQGQPGGRPTPRRMTFSGIAGADERDTVAMTVPEDAPLPPPLTVPAAPAAPSSGVLSPAGLGTTSYHHQQPRHYVPQRTGKAAVRALKHATLADRDGAVSGSGVGVMRDASGGGDGDVDAPSAAVRARTALGARMLRRLRQVASSRWSNNGGGSRTHAGGSVTSEATAAAADAGAGGLGGMGASIGGSSLAAHARTPQPTRSIRQATDSQLHFPAAPRSQPLPPLPPPAPLAVPHGQVARAVPSPRFFAGLQGLLRIGSPRDSNSDITGAGVHGRGSYGGNVVWTDNPSATGHDYGTDGTAGAGGRHTAGDRSTPGEYSMAALAAAVAGAASTGGLAHRHVVTGSLPLPKLPGGTAAAVPAGSGGGGAPLEARASSLTPTRSSSVLRRMAQLVSFGAAGGAAGAGAGGGGGAGSGGGAGNGGAAAGITAALGSGPSGMREVVSLSAAATAAAVAQARAQANERGAGSSGRLVSGTLLGGSGNGSGVLELSLPEGLSPSASTEITSPAAQGLMAAGAVAAAYGSAFSRLSPHQQQQQQQQHQNAVPRQGALSISGGGSSNSRRVLPLPKPLSVPELQGEPIVAAAAAAATAGAAAPDARFSGGSTSSSIQCVSGGAAVATPGGGTGGGSPRRNYASSPSLPSSPTLGSGGGGLWGQHQHTHTPGQYQQQSPPSHTRSPSRLQVASTSPLASAGQLPSPGQLAVAPASPGGSSPRVPQDGGVDLHLTTGGAMLGHAGSGLGAAALPADSRPAPRLLQAARSPAMTAPSSGTQLHGQLSLGGDATFSSGIPHLSGGGAAAGGDRSSAHGISGGAASVSDACVSIGPVVMARMLDGISAAPSQQQLQQQRHQQQLQEMQVLAEAVGAAVDRALAGVAEPHGLAAGTAGAAPSTTGTAAAVAAGGTATAVAHMAGTVSEQEVTLEPAAVQVPSVEPAGHVAGGMPGPGCREPEVEVGGGGGKKGKKGVFGRLMKSVKEAFK</sequence>
<feature type="binding site" evidence="9">
    <location>
        <position position="52"/>
    </location>
    <ligand>
        <name>ATP</name>
        <dbReference type="ChEBI" id="CHEBI:30616"/>
    </ligand>
</feature>
<dbReference type="EC" id="2.7.11.22" evidence="1"/>
<feature type="domain" description="Protein kinase" evidence="11">
    <location>
        <begin position="22"/>
        <end position="317"/>
    </location>
</feature>
<feature type="compositionally biased region" description="Low complexity" evidence="10">
    <location>
        <begin position="400"/>
        <end position="409"/>
    </location>
</feature>
<evidence type="ECO:0000256" key="10">
    <source>
        <dbReference type="SAM" id="MobiDB-lite"/>
    </source>
</evidence>
<feature type="region of interest" description="Disordered" evidence="10">
    <location>
        <begin position="400"/>
        <end position="520"/>
    </location>
</feature>
<dbReference type="Gene3D" id="3.30.200.20">
    <property type="entry name" value="Phosphorylase Kinase, domain 1"/>
    <property type="match status" value="1"/>
</dbReference>
<feature type="region of interest" description="Disordered" evidence="10">
    <location>
        <begin position="2160"/>
        <end position="2184"/>
    </location>
</feature>
<feature type="compositionally biased region" description="Gly residues" evidence="10">
    <location>
        <begin position="788"/>
        <end position="810"/>
    </location>
</feature>
<dbReference type="PROSITE" id="PS00107">
    <property type="entry name" value="PROTEIN_KINASE_ATP"/>
    <property type="match status" value="1"/>
</dbReference>
<feature type="region of interest" description="Disordered" evidence="10">
    <location>
        <begin position="845"/>
        <end position="888"/>
    </location>
</feature>
<dbReference type="ExpressionAtlas" id="A0A2K3CQG0">
    <property type="expression patterns" value="baseline"/>
</dbReference>
<feature type="region of interest" description="Disordered" evidence="10">
    <location>
        <begin position="1931"/>
        <end position="1974"/>
    </location>
</feature>
<feature type="compositionally biased region" description="Low complexity" evidence="10">
    <location>
        <begin position="424"/>
        <end position="446"/>
    </location>
</feature>
<feature type="region of interest" description="Disordered" evidence="10">
    <location>
        <begin position="561"/>
        <end position="606"/>
    </location>
</feature>
<feature type="region of interest" description="Disordered" evidence="10">
    <location>
        <begin position="676"/>
        <end position="711"/>
    </location>
</feature>
<feature type="compositionally biased region" description="Pro residues" evidence="10">
    <location>
        <begin position="1263"/>
        <end position="1277"/>
    </location>
</feature>
<dbReference type="InterPro" id="IPR000719">
    <property type="entry name" value="Prot_kinase_dom"/>
</dbReference>
<evidence type="ECO:0000256" key="6">
    <source>
        <dbReference type="ARBA" id="ARBA00022840"/>
    </source>
</evidence>
<dbReference type="GO" id="GO:0005524">
    <property type="term" value="F:ATP binding"/>
    <property type="evidence" value="ECO:0007669"/>
    <property type="project" value="UniProtKB-UniRule"/>
</dbReference>
<feature type="compositionally biased region" description="Low complexity" evidence="10">
    <location>
        <begin position="1018"/>
        <end position="1027"/>
    </location>
</feature>
<dbReference type="OMA" id="DMSISHA"/>
<feature type="region of interest" description="Disordered" evidence="10">
    <location>
        <begin position="2024"/>
        <end position="2130"/>
    </location>
</feature>
<feature type="compositionally biased region" description="Low complexity" evidence="10">
    <location>
        <begin position="693"/>
        <end position="711"/>
    </location>
</feature>
<dbReference type="FunFam" id="3.30.200.20:FF:000049">
    <property type="entry name" value="cyclin-dependent kinase-like 1 isoform X1"/>
    <property type="match status" value="1"/>
</dbReference>
<comment type="catalytic activity">
    <reaction evidence="8">
        <text>L-seryl-[protein] + ATP = O-phospho-L-seryl-[protein] + ADP + H(+)</text>
        <dbReference type="Rhea" id="RHEA:17989"/>
        <dbReference type="Rhea" id="RHEA-COMP:9863"/>
        <dbReference type="Rhea" id="RHEA-COMP:11604"/>
        <dbReference type="ChEBI" id="CHEBI:15378"/>
        <dbReference type="ChEBI" id="CHEBI:29999"/>
        <dbReference type="ChEBI" id="CHEBI:30616"/>
        <dbReference type="ChEBI" id="CHEBI:83421"/>
        <dbReference type="ChEBI" id="CHEBI:456216"/>
        <dbReference type="EC" id="2.7.11.22"/>
    </reaction>
</comment>
<feature type="compositionally biased region" description="Low complexity" evidence="10">
    <location>
        <begin position="1411"/>
        <end position="1420"/>
    </location>
</feature>
<dbReference type="FunFam" id="1.10.510.10:FF:000980">
    <property type="entry name" value="Predicted protein"/>
    <property type="match status" value="1"/>
</dbReference>
<keyword evidence="3" id="KW-0808">Transferase</keyword>
<feature type="compositionally biased region" description="Low complexity" evidence="10">
    <location>
        <begin position="2039"/>
        <end position="2049"/>
    </location>
</feature>
<gene>
    <name evidence="12" type="ORF">CHLRE_17g723300v5</name>
</gene>
<dbReference type="GO" id="GO:0035556">
    <property type="term" value="P:intracellular signal transduction"/>
    <property type="evidence" value="ECO:0000318"/>
    <property type="project" value="GO_Central"/>
</dbReference>
<dbReference type="PANTHER" id="PTHR24055">
    <property type="entry name" value="MITOGEN-ACTIVATED PROTEIN KINASE"/>
    <property type="match status" value="1"/>
</dbReference>
<comment type="catalytic activity">
    <reaction evidence="7">
        <text>L-threonyl-[protein] + ATP = O-phospho-L-threonyl-[protein] + ADP + H(+)</text>
        <dbReference type="Rhea" id="RHEA:46608"/>
        <dbReference type="Rhea" id="RHEA-COMP:11060"/>
        <dbReference type="Rhea" id="RHEA-COMP:11605"/>
        <dbReference type="ChEBI" id="CHEBI:15378"/>
        <dbReference type="ChEBI" id="CHEBI:30013"/>
        <dbReference type="ChEBI" id="CHEBI:30616"/>
        <dbReference type="ChEBI" id="CHEBI:61977"/>
        <dbReference type="ChEBI" id="CHEBI:456216"/>
        <dbReference type="EC" id="2.7.11.22"/>
    </reaction>
</comment>
<dbReference type="InterPro" id="IPR017441">
    <property type="entry name" value="Protein_kinase_ATP_BS"/>
</dbReference>
<feature type="region of interest" description="Disordered" evidence="10">
    <location>
        <begin position="1436"/>
        <end position="1478"/>
    </location>
</feature>
<organism evidence="12 13">
    <name type="scientific">Chlamydomonas reinhardtii</name>
    <name type="common">Chlamydomonas smithii</name>
    <dbReference type="NCBI Taxonomy" id="3055"/>
    <lineage>
        <taxon>Eukaryota</taxon>
        <taxon>Viridiplantae</taxon>
        <taxon>Chlorophyta</taxon>
        <taxon>core chlorophytes</taxon>
        <taxon>Chlorophyceae</taxon>
        <taxon>CS clade</taxon>
        <taxon>Chlamydomonadales</taxon>
        <taxon>Chlamydomonadaceae</taxon>
        <taxon>Chlamydomonas</taxon>
    </lineage>
</organism>
<dbReference type="Proteomes" id="UP000006906">
    <property type="component" value="Chromosome 17"/>
</dbReference>
<dbReference type="GO" id="GO:0004674">
    <property type="term" value="F:protein serine/threonine kinase activity"/>
    <property type="evidence" value="ECO:0000318"/>
    <property type="project" value="GO_Central"/>
</dbReference>
<feature type="region of interest" description="Disordered" evidence="10">
    <location>
        <begin position="1548"/>
        <end position="1568"/>
    </location>
</feature>
<protein>
    <recommendedName>
        <fullName evidence="1">cyclin-dependent kinase</fullName>
        <ecNumber evidence="1">2.7.11.22</ecNumber>
    </recommendedName>
</protein>
<reference evidence="12 13" key="1">
    <citation type="journal article" date="2007" name="Science">
        <title>The Chlamydomonas genome reveals the evolution of key animal and plant functions.</title>
        <authorList>
            <person name="Merchant S.S."/>
            <person name="Prochnik S.E."/>
            <person name="Vallon O."/>
            <person name="Harris E.H."/>
            <person name="Karpowicz S.J."/>
            <person name="Witman G.B."/>
            <person name="Terry A."/>
            <person name="Salamov A."/>
            <person name="Fritz-Laylin L.K."/>
            <person name="Marechal-Drouard L."/>
            <person name="Marshall W.F."/>
            <person name="Qu L.H."/>
            <person name="Nelson D.R."/>
            <person name="Sanderfoot A.A."/>
            <person name="Spalding M.H."/>
            <person name="Kapitonov V.V."/>
            <person name="Ren Q."/>
            <person name="Ferris P."/>
            <person name="Lindquist E."/>
            <person name="Shapiro H."/>
            <person name="Lucas S.M."/>
            <person name="Grimwood J."/>
            <person name="Schmutz J."/>
            <person name="Cardol P."/>
            <person name="Cerutti H."/>
            <person name="Chanfreau G."/>
            <person name="Chen C.L."/>
            <person name="Cognat V."/>
            <person name="Croft M.T."/>
            <person name="Dent R."/>
            <person name="Dutcher S."/>
            <person name="Fernandez E."/>
            <person name="Fukuzawa H."/>
            <person name="Gonzalez-Ballester D."/>
            <person name="Gonzalez-Halphen D."/>
            <person name="Hallmann A."/>
            <person name="Hanikenne M."/>
            <person name="Hippler M."/>
            <person name="Inwood W."/>
            <person name="Jabbari K."/>
            <person name="Kalanon M."/>
            <person name="Kuras R."/>
            <person name="Lefebvre P.A."/>
            <person name="Lemaire S.D."/>
            <person name="Lobanov A.V."/>
            <person name="Lohr M."/>
            <person name="Manuell A."/>
            <person name="Meier I."/>
            <person name="Mets L."/>
            <person name="Mittag M."/>
            <person name="Mittelmeier T."/>
            <person name="Moroney J.V."/>
            <person name="Moseley J."/>
            <person name="Napoli C."/>
            <person name="Nedelcu A.M."/>
            <person name="Niyogi K."/>
            <person name="Novoselov S.V."/>
            <person name="Paulsen I.T."/>
            <person name="Pazour G."/>
            <person name="Purton S."/>
            <person name="Ral J.P."/>
            <person name="Riano-Pachon D.M."/>
            <person name="Riekhof W."/>
            <person name="Rymarquis L."/>
            <person name="Schroda M."/>
            <person name="Stern D."/>
            <person name="Umen J."/>
            <person name="Willows R."/>
            <person name="Wilson N."/>
            <person name="Zimmer S.L."/>
            <person name="Allmer J."/>
            <person name="Balk J."/>
            <person name="Bisova K."/>
            <person name="Chen C.J."/>
            <person name="Elias M."/>
            <person name="Gendler K."/>
            <person name="Hauser C."/>
            <person name="Lamb M.R."/>
            <person name="Ledford H."/>
            <person name="Long J.C."/>
            <person name="Minagawa J."/>
            <person name="Page M.D."/>
            <person name="Pan J."/>
            <person name="Pootakham W."/>
            <person name="Roje S."/>
            <person name="Rose A."/>
            <person name="Stahlberg E."/>
            <person name="Terauchi A.M."/>
            <person name="Yang P."/>
            <person name="Ball S."/>
            <person name="Bowler C."/>
            <person name="Dieckmann C.L."/>
            <person name="Gladyshev V.N."/>
            <person name="Green P."/>
            <person name="Jorgensen R."/>
            <person name="Mayfield S."/>
            <person name="Mueller-Roeber B."/>
            <person name="Rajamani S."/>
            <person name="Sayre R.T."/>
            <person name="Brokstein P."/>
            <person name="Dubchak I."/>
            <person name="Goodstein D."/>
            <person name="Hornick L."/>
            <person name="Huang Y.W."/>
            <person name="Jhaveri J."/>
            <person name="Luo Y."/>
            <person name="Martinez D."/>
            <person name="Ngau W.C."/>
            <person name="Otillar B."/>
            <person name="Poliakov A."/>
            <person name="Porter A."/>
            <person name="Szajkowski L."/>
            <person name="Werner G."/>
            <person name="Zhou K."/>
            <person name="Grigoriev I.V."/>
            <person name="Rokhsar D.S."/>
            <person name="Grossman A.R."/>
        </authorList>
    </citation>
    <scope>NUCLEOTIDE SEQUENCE [LARGE SCALE GENOMIC DNA]</scope>
    <source>
        <strain evidence="13">CC-503</strain>
    </source>
</reference>
<keyword evidence="13" id="KW-1185">Reference proteome</keyword>
<feature type="compositionally biased region" description="Low complexity" evidence="10">
    <location>
        <begin position="1935"/>
        <end position="1945"/>
    </location>
</feature>
<proteinExistence type="predicted"/>
<dbReference type="GeneID" id="5722729"/>
<name>A0A2K3CQG0_CHLRE</name>
<feature type="compositionally biased region" description="Basic and acidic residues" evidence="10">
    <location>
        <begin position="582"/>
        <end position="591"/>
    </location>
</feature>
<feature type="region of interest" description="Disordered" evidence="10">
    <location>
        <begin position="1399"/>
        <end position="1420"/>
    </location>
</feature>
<evidence type="ECO:0000256" key="4">
    <source>
        <dbReference type="ARBA" id="ARBA00022741"/>
    </source>
</evidence>
<dbReference type="PaxDb" id="3055-EDP00389"/>
<keyword evidence="6 9" id="KW-0067">ATP-binding</keyword>
<feature type="compositionally biased region" description="Basic and acidic residues" evidence="10">
    <location>
        <begin position="483"/>
        <end position="496"/>
    </location>
</feature>
<dbReference type="InterPro" id="IPR008271">
    <property type="entry name" value="Ser/Thr_kinase_AS"/>
</dbReference>
<dbReference type="GO" id="GO:0005737">
    <property type="term" value="C:cytoplasm"/>
    <property type="evidence" value="ECO:0000318"/>
    <property type="project" value="GO_Central"/>
</dbReference>
<dbReference type="InterPro" id="IPR050117">
    <property type="entry name" value="MAPK"/>
</dbReference>
<dbReference type="Pfam" id="PF00069">
    <property type="entry name" value="Pkinase"/>
    <property type="match status" value="1"/>
</dbReference>
<dbReference type="Gramene" id="PNW70520">
    <property type="protein sequence ID" value="PNW70520"/>
    <property type="gene ID" value="CHLRE_17g723300v5"/>
</dbReference>
<feature type="compositionally biased region" description="Polar residues" evidence="10">
    <location>
        <begin position="2168"/>
        <end position="2177"/>
    </location>
</feature>
<dbReference type="KEGG" id="cre:CHLRE_17g723300v5"/>